<feature type="compositionally biased region" description="Basic and acidic residues" evidence="13">
    <location>
        <begin position="212"/>
        <end position="229"/>
    </location>
</feature>
<evidence type="ECO:0000256" key="1">
    <source>
        <dbReference type="ARBA" id="ARBA00004123"/>
    </source>
</evidence>
<dbReference type="InterPro" id="IPR001356">
    <property type="entry name" value="HD"/>
</dbReference>
<dbReference type="GO" id="GO:0045892">
    <property type="term" value="P:negative regulation of DNA-templated transcription"/>
    <property type="evidence" value="ECO:0007669"/>
    <property type="project" value="TreeGrafter"/>
</dbReference>
<keyword evidence="7" id="KW-0804">Transcription</keyword>
<dbReference type="EMBL" id="SCEB01215591">
    <property type="protein sequence ID" value="RXM28690.1"/>
    <property type="molecule type" value="Genomic_DNA"/>
</dbReference>
<evidence type="ECO:0000256" key="4">
    <source>
        <dbReference type="ARBA" id="ARBA00023015"/>
    </source>
</evidence>
<dbReference type="Proteomes" id="UP000289886">
    <property type="component" value="Unassembled WGS sequence"/>
</dbReference>
<evidence type="ECO:0000256" key="13">
    <source>
        <dbReference type="SAM" id="MobiDB-lite"/>
    </source>
</evidence>
<keyword evidence="2" id="KW-0217">Developmental protein</keyword>
<sequence length="485" mass="55332">MPDKAAESQKSTSARVSSFSIENLLGSNRKESKKEKNRERVDDCSKEKRFHNAVAVSHCSRICYHVSNAAFSTKNHPLRANPAEWYRRESQNFTQYEETESPKEETHNFEDPCYSLTASDRDSPLISEPADGQEEAERKQDDSVDDEKEGDVLQSYDGDQETPEQKSALKRKRHRVQLDLKKNTMPDKAAENQKSTSARVSSFSIENLLGSNRKESKKEKNRERVDDCSKEKRFHNAVAVSHCSRICYHVSNAAFSTKNHPLRANPAEWYRRESQNFTQYEETESPKEETHNFEDPCYSLTASDRDSPLISEPADGQEEAERKQDDSVDDEKEGDVLQSYDGDQETPEQKSARKKKTRTVFSRSQVFQLESTFDMKRYLSSSERAGLAASLHLTETQVKIWFQNRRNKWKRQLAADLEAANLSHSGQRIVRVPILYHENSSPATLGFNVPQVSPPLVGFSSSVNYPLSAFPHSMAFLRSQITGLV</sequence>
<evidence type="ECO:0000259" key="14">
    <source>
        <dbReference type="PROSITE" id="PS50071"/>
    </source>
</evidence>
<feature type="region of interest" description="Disordered" evidence="13">
    <location>
        <begin position="1"/>
        <end position="47"/>
    </location>
</feature>
<dbReference type="GO" id="GO:0007399">
    <property type="term" value="P:nervous system development"/>
    <property type="evidence" value="ECO:0007669"/>
    <property type="project" value="UniProtKB-KW"/>
</dbReference>
<proteinExistence type="inferred from homology"/>
<dbReference type="PANTHER" id="PTHR46110">
    <property type="entry name" value="HOMEOBOX PROTEIN HMX"/>
    <property type="match status" value="1"/>
</dbReference>
<dbReference type="GO" id="GO:0005634">
    <property type="term" value="C:nucleus"/>
    <property type="evidence" value="ECO:0007669"/>
    <property type="project" value="UniProtKB-SubCell"/>
</dbReference>
<dbReference type="InterPro" id="IPR017970">
    <property type="entry name" value="Homeobox_CS"/>
</dbReference>
<dbReference type="Gene3D" id="1.10.10.60">
    <property type="entry name" value="Homeodomain-like"/>
    <property type="match status" value="1"/>
</dbReference>
<evidence type="ECO:0000256" key="8">
    <source>
        <dbReference type="ARBA" id="ARBA00023242"/>
    </source>
</evidence>
<protein>
    <submittedName>
        <fullName evidence="15">Homeobox protein HMX1</fullName>
    </submittedName>
</protein>
<dbReference type="InterPro" id="IPR051300">
    <property type="entry name" value="HMX_Homeobox_TF"/>
</dbReference>
<feature type="compositionally biased region" description="Basic and acidic residues" evidence="13">
    <location>
        <begin position="28"/>
        <end position="47"/>
    </location>
</feature>
<evidence type="ECO:0000256" key="2">
    <source>
        <dbReference type="ARBA" id="ARBA00022473"/>
    </source>
</evidence>
<comment type="subcellular location">
    <subcellularLocation>
        <location evidence="1 11 12">Nucleus</location>
    </subcellularLocation>
</comment>
<feature type="domain" description="Homeobox" evidence="14">
    <location>
        <begin position="352"/>
        <end position="412"/>
    </location>
</feature>
<feature type="compositionally biased region" description="Basic and acidic residues" evidence="13">
    <location>
        <begin position="100"/>
        <end position="110"/>
    </location>
</feature>
<dbReference type="InterPro" id="IPR009057">
    <property type="entry name" value="Homeodomain-like_sf"/>
</dbReference>
<dbReference type="InterPro" id="IPR020479">
    <property type="entry name" value="HD_metazoa"/>
</dbReference>
<dbReference type="PROSITE" id="PS00027">
    <property type="entry name" value="HOMEOBOX_1"/>
    <property type="match status" value="1"/>
</dbReference>
<organism evidence="15 16">
    <name type="scientific">Acipenser ruthenus</name>
    <name type="common">Sterlet sturgeon</name>
    <dbReference type="NCBI Taxonomy" id="7906"/>
    <lineage>
        <taxon>Eukaryota</taxon>
        <taxon>Metazoa</taxon>
        <taxon>Chordata</taxon>
        <taxon>Craniata</taxon>
        <taxon>Vertebrata</taxon>
        <taxon>Euteleostomi</taxon>
        <taxon>Actinopterygii</taxon>
        <taxon>Chondrostei</taxon>
        <taxon>Acipenseriformes</taxon>
        <taxon>Acipenseridae</taxon>
        <taxon>Acipenser</taxon>
    </lineage>
</organism>
<comment type="similarity">
    <text evidence="9">Belongs to the HMX homeobox family.</text>
</comment>
<keyword evidence="5 11" id="KW-0238">DNA-binding</keyword>
<evidence type="ECO:0000256" key="10">
    <source>
        <dbReference type="ARBA" id="ARBA00053510"/>
    </source>
</evidence>
<keyword evidence="3" id="KW-0524">Neurogenesis</keyword>
<dbReference type="GO" id="GO:0000981">
    <property type="term" value="F:DNA-binding transcription factor activity, RNA polymerase II-specific"/>
    <property type="evidence" value="ECO:0007669"/>
    <property type="project" value="InterPro"/>
</dbReference>
<reference evidence="15 16" key="1">
    <citation type="submission" date="2019-01" db="EMBL/GenBank/DDBJ databases">
        <title>Draft Genome and Complete Hox-Cluster Characterization of the Sterlet Sturgeon (Acipenser ruthenus).</title>
        <authorList>
            <person name="Wei Q."/>
        </authorList>
    </citation>
    <scope>NUCLEOTIDE SEQUENCE [LARGE SCALE GENOMIC DNA]</scope>
    <source>
        <strain evidence="15">WHYD16114868_AA</strain>
        <tissue evidence="15">Blood</tissue>
    </source>
</reference>
<evidence type="ECO:0000256" key="3">
    <source>
        <dbReference type="ARBA" id="ARBA00022902"/>
    </source>
</evidence>
<feature type="region of interest" description="Disordered" evidence="13">
    <location>
        <begin position="91"/>
        <end position="229"/>
    </location>
</feature>
<dbReference type="AlphaFoldDB" id="A0A444U0L4"/>
<feature type="compositionally biased region" description="Basic and acidic residues" evidence="13">
    <location>
        <begin position="284"/>
        <end position="294"/>
    </location>
</feature>
<feature type="compositionally biased region" description="Polar residues" evidence="13">
    <location>
        <begin position="8"/>
        <end position="21"/>
    </location>
</feature>
<keyword evidence="8 11" id="KW-0539">Nucleus</keyword>
<evidence type="ECO:0000256" key="7">
    <source>
        <dbReference type="ARBA" id="ARBA00023163"/>
    </source>
</evidence>
<dbReference type="PANTHER" id="PTHR46110:SF1">
    <property type="entry name" value="HOMEOBOX PROTEIN HMX1"/>
    <property type="match status" value="1"/>
</dbReference>
<accession>A0A444U0L4</accession>
<dbReference type="GO" id="GO:0000977">
    <property type="term" value="F:RNA polymerase II transcription regulatory region sequence-specific DNA binding"/>
    <property type="evidence" value="ECO:0007669"/>
    <property type="project" value="TreeGrafter"/>
</dbReference>
<comment type="function">
    <text evidence="10">Transcription factor involved in specification of neuronal cell types and which is required for inner ear and hypothalamus development. Binds to the 5'-CAAGTG-3' core sequence.</text>
</comment>
<feature type="DNA-binding region" description="Homeobox" evidence="11">
    <location>
        <begin position="354"/>
        <end position="413"/>
    </location>
</feature>
<feature type="compositionally biased region" description="Basic and acidic residues" evidence="13">
    <location>
        <begin position="176"/>
        <end position="191"/>
    </location>
</feature>
<feature type="region of interest" description="Disordered" evidence="13">
    <location>
        <begin position="277"/>
        <end position="357"/>
    </location>
</feature>
<evidence type="ECO:0000256" key="11">
    <source>
        <dbReference type="PROSITE-ProRule" id="PRU00108"/>
    </source>
</evidence>
<keyword evidence="4" id="KW-0805">Transcription regulation</keyword>
<evidence type="ECO:0000313" key="16">
    <source>
        <dbReference type="Proteomes" id="UP000289886"/>
    </source>
</evidence>
<dbReference type="PROSITE" id="PS50071">
    <property type="entry name" value="HOMEOBOX_2"/>
    <property type="match status" value="1"/>
</dbReference>
<keyword evidence="6 11" id="KW-0371">Homeobox</keyword>
<name>A0A444U0L4_ACIRT</name>
<evidence type="ECO:0000256" key="12">
    <source>
        <dbReference type="RuleBase" id="RU000682"/>
    </source>
</evidence>
<dbReference type="PRINTS" id="PR00024">
    <property type="entry name" value="HOMEOBOX"/>
</dbReference>
<dbReference type="SUPFAM" id="SSF46689">
    <property type="entry name" value="Homeodomain-like"/>
    <property type="match status" value="1"/>
</dbReference>
<keyword evidence="16" id="KW-1185">Reference proteome</keyword>
<feature type="compositionally biased region" description="Polar residues" evidence="13">
    <location>
        <begin position="192"/>
        <end position="205"/>
    </location>
</feature>
<evidence type="ECO:0000256" key="6">
    <source>
        <dbReference type="ARBA" id="ARBA00023155"/>
    </source>
</evidence>
<evidence type="ECO:0000256" key="5">
    <source>
        <dbReference type="ARBA" id="ARBA00023125"/>
    </source>
</evidence>
<evidence type="ECO:0000313" key="15">
    <source>
        <dbReference type="EMBL" id="RXM28690.1"/>
    </source>
</evidence>
<gene>
    <name evidence="15" type="ORF">EOD39_2518</name>
</gene>
<comment type="caution">
    <text evidence="15">The sequence shown here is derived from an EMBL/GenBank/DDBJ whole genome shotgun (WGS) entry which is preliminary data.</text>
</comment>
<evidence type="ECO:0000256" key="9">
    <source>
        <dbReference type="ARBA" id="ARBA00038165"/>
    </source>
</evidence>
<dbReference type="FunFam" id="1.10.10.60:FF:000053">
    <property type="entry name" value="H6 family homeobox 2"/>
    <property type="match status" value="1"/>
</dbReference>
<dbReference type="SMART" id="SM00389">
    <property type="entry name" value="HOX"/>
    <property type="match status" value="1"/>
</dbReference>
<dbReference type="Pfam" id="PF00046">
    <property type="entry name" value="Homeodomain"/>
    <property type="match status" value="1"/>
</dbReference>
<dbReference type="CDD" id="cd00086">
    <property type="entry name" value="homeodomain"/>
    <property type="match status" value="1"/>
</dbReference>